<dbReference type="Pfam" id="PF03741">
    <property type="entry name" value="TerC"/>
    <property type="match status" value="1"/>
</dbReference>
<keyword evidence="3" id="KW-1185">Reference proteome</keyword>
<dbReference type="EMBL" id="FNCG01000025">
    <property type="protein sequence ID" value="SDI62354.1"/>
    <property type="molecule type" value="Genomic_DNA"/>
</dbReference>
<dbReference type="PANTHER" id="PTHR30060:SF0">
    <property type="entry name" value="COILED-COIL PROTEIN (DUF2040)-RELATED"/>
    <property type="match status" value="1"/>
</dbReference>
<feature type="transmembrane region" description="Helical" evidence="1">
    <location>
        <begin position="181"/>
        <end position="201"/>
    </location>
</feature>
<gene>
    <name evidence="2" type="ORF">SAMN05192573_12557</name>
</gene>
<organism evidence="2 3">
    <name type="scientific">Mucilaginibacter gossypii</name>
    <dbReference type="NCBI Taxonomy" id="551996"/>
    <lineage>
        <taxon>Bacteria</taxon>
        <taxon>Pseudomonadati</taxon>
        <taxon>Bacteroidota</taxon>
        <taxon>Sphingobacteriia</taxon>
        <taxon>Sphingobacteriales</taxon>
        <taxon>Sphingobacteriaceae</taxon>
        <taxon>Mucilaginibacter</taxon>
    </lineage>
</organism>
<feature type="transmembrane region" description="Helical" evidence="1">
    <location>
        <begin position="107"/>
        <end position="125"/>
    </location>
</feature>
<evidence type="ECO:0000256" key="1">
    <source>
        <dbReference type="SAM" id="Phobius"/>
    </source>
</evidence>
<reference evidence="3" key="1">
    <citation type="submission" date="2016-10" db="EMBL/GenBank/DDBJ databases">
        <authorList>
            <person name="Varghese N."/>
            <person name="Submissions S."/>
        </authorList>
    </citation>
    <scope>NUCLEOTIDE SEQUENCE [LARGE SCALE GENOMIC DNA]</scope>
    <source>
        <strain evidence="3">Gh-67</strain>
    </source>
</reference>
<feature type="transmembrane region" description="Helical" evidence="1">
    <location>
        <begin position="69"/>
        <end position="87"/>
    </location>
</feature>
<protein>
    <submittedName>
        <fullName evidence="2">Membrane protein TerC, possibly involved in tellurium resistance</fullName>
    </submittedName>
</protein>
<dbReference type="GO" id="GO:0005886">
    <property type="term" value="C:plasma membrane"/>
    <property type="evidence" value="ECO:0007669"/>
    <property type="project" value="TreeGrafter"/>
</dbReference>
<keyword evidence="1" id="KW-0472">Membrane</keyword>
<feature type="transmembrane region" description="Helical" evidence="1">
    <location>
        <begin position="154"/>
        <end position="175"/>
    </location>
</feature>
<evidence type="ECO:0000313" key="3">
    <source>
        <dbReference type="Proteomes" id="UP000199705"/>
    </source>
</evidence>
<feature type="transmembrane region" description="Helical" evidence="1">
    <location>
        <begin position="237"/>
        <end position="254"/>
    </location>
</feature>
<dbReference type="PANTHER" id="PTHR30060">
    <property type="entry name" value="INNER MEMBRANE PROTEIN"/>
    <property type="match status" value="1"/>
</dbReference>
<proteinExistence type="predicted"/>
<accession>A0A1G8M325</accession>
<keyword evidence="1" id="KW-0812">Transmembrane</keyword>
<dbReference type="InterPro" id="IPR005496">
    <property type="entry name" value="Integral_membrane_TerC"/>
</dbReference>
<keyword evidence="1" id="KW-1133">Transmembrane helix</keyword>
<name>A0A1G8M325_9SPHI</name>
<sequence length="268" mass="29710">MLFLGRNKYLQPMSFEIFEHAESWISLITLTLLEIVLGIDNIVFISILSDKLPASQQSKGRRVGLGMAMITRVLLLLSISWVMTLTAPLFNLSSIFSITDAEWVEKLAISGRDLILIIGGLFLIYKSTAEIHHKIEGEEEAEGNVKKHSFWGTIIQIMLLDIVFSLDSVITAVGMASHVEIMILAVVIAVGIMMWASNGVASFVNKHPTVKMLALSFLLLIGVSLLAEAFEQHIPKGYIYFAMAFSVLVEMLNLKMKANKGKKGQNNK</sequence>
<dbReference type="STRING" id="551996.SAMN05192573_12557"/>
<evidence type="ECO:0000313" key="2">
    <source>
        <dbReference type="EMBL" id="SDI62354.1"/>
    </source>
</evidence>
<dbReference type="AlphaFoldDB" id="A0A1G8M325"/>
<dbReference type="Proteomes" id="UP000199705">
    <property type="component" value="Unassembled WGS sequence"/>
</dbReference>
<feature type="transmembrane region" description="Helical" evidence="1">
    <location>
        <begin position="213"/>
        <end position="231"/>
    </location>
</feature>
<feature type="transmembrane region" description="Helical" evidence="1">
    <location>
        <begin position="24"/>
        <end position="48"/>
    </location>
</feature>